<evidence type="ECO:0000313" key="4">
    <source>
        <dbReference type="Proteomes" id="UP000051686"/>
    </source>
</evidence>
<dbReference type="SUPFAM" id="SSF53474">
    <property type="entry name" value="alpha/beta-Hydrolases"/>
    <property type="match status" value="1"/>
</dbReference>
<protein>
    <submittedName>
        <fullName evidence="3">Hydrolase, alpha beta domain protein</fullName>
    </submittedName>
</protein>
<dbReference type="PANTHER" id="PTHR48081">
    <property type="entry name" value="AB HYDROLASE SUPERFAMILY PROTEIN C4A8.06C"/>
    <property type="match status" value="1"/>
</dbReference>
<dbReference type="Pfam" id="PF20434">
    <property type="entry name" value="BD-FAE"/>
    <property type="match status" value="1"/>
</dbReference>
<evidence type="ECO:0000313" key="3">
    <source>
        <dbReference type="EMBL" id="KRL05168.1"/>
    </source>
</evidence>
<keyword evidence="1 3" id="KW-0378">Hydrolase</keyword>
<feature type="domain" description="BD-FAE-like" evidence="2">
    <location>
        <begin position="66"/>
        <end position="263"/>
    </location>
</feature>
<dbReference type="PANTHER" id="PTHR48081:SF13">
    <property type="entry name" value="ALPHA_BETA HYDROLASE"/>
    <property type="match status" value="1"/>
</dbReference>
<sequence>MILLPAMLQFAGKYLRMVLKVKKIITVEHKRSGIWQDTDITYAQVPGWLGKATMDLKLTILRPFEEQSHPLPVILWFCGGGWMAVDNNIHLPNLVDFVRAGFIIASVDYRNSNQAVWPAQLEDAKAAVRYLKAHADHYQIDVNKIAVMGESAGGHLASMTAVTNGLRNFDVGEYLTQTSNIQAAVSWYGVVDPLSAKNNSKTADFDFVYRNLLGAEPEESPELDAEANPLTFITSKTVPFLILHGTEDKVVPLADDEKLYQALTDKGVPADLYEVKGAAHMDEVFMQPQITDIIIDFLKKHLK</sequence>
<dbReference type="STRING" id="1423777.FD46_GL001119"/>
<reference evidence="3 4" key="1">
    <citation type="journal article" date="2015" name="Genome Announc.">
        <title>Expanding the biotechnology potential of lactobacilli through comparative genomics of 213 strains and associated genera.</title>
        <authorList>
            <person name="Sun Z."/>
            <person name="Harris H.M."/>
            <person name="McCann A."/>
            <person name="Guo C."/>
            <person name="Argimon S."/>
            <person name="Zhang W."/>
            <person name="Yang X."/>
            <person name="Jeffery I.B."/>
            <person name="Cooney J.C."/>
            <person name="Kagawa T.F."/>
            <person name="Liu W."/>
            <person name="Song Y."/>
            <person name="Salvetti E."/>
            <person name="Wrobel A."/>
            <person name="Rasinkangas P."/>
            <person name="Parkhill J."/>
            <person name="Rea M.C."/>
            <person name="O'Sullivan O."/>
            <person name="Ritari J."/>
            <person name="Douillard F.P."/>
            <person name="Paul Ross R."/>
            <person name="Yang R."/>
            <person name="Briner A.E."/>
            <person name="Felis G.E."/>
            <person name="de Vos W.M."/>
            <person name="Barrangou R."/>
            <person name="Klaenhammer T.R."/>
            <person name="Caufield P.W."/>
            <person name="Cui Y."/>
            <person name="Zhang H."/>
            <person name="O'Toole P.W."/>
        </authorList>
    </citation>
    <scope>NUCLEOTIDE SEQUENCE [LARGE SCALE GENOMIC DNA]</scope>
    <source>
        <strain evidence="3 4">DSM 19972</strain>
    </source>
</reference>
<keyword evidence="4" id="KW-1185">Reference proteome</keyword>
<dbReference type="AlphaFoldDB" id="A0A0R1MAJ0"/>
<dbReference type="PATRIC" id="fig|1423777.3.peg.1153"/>
<name>A0A0R1MAJ0_9LACO</name>
<dbReference type="InterPro" id="IPR029058">
    <property type="entry name" value="AB_hydrolase_fold"/>
</dbReference>
<proteinExistence type="predicted"/>
<comment type="caution">
    <text evidence="3">The sequence shown here is derived from an EMBL/GenBank/DDBJ whole genome shotgun (WGS) entry which is preliminary data.</text>
</comment>
<dbReference type="Proteomes" id="UP000051686">
    <property type="component" value="Unassembled WGS sequence"/>
</dbReference>
<gene>
    <name evidence="3" type="ORF">FD46_GL001119</name>
</gene>
<evidence type="ECO:0000259" key="2">
    <source>
        <dbReference type="Pfam" id="PF20434"/>
    </source>
</evidence>
<dbReference type="InterPro" id="IPR049492">
    <property type="entry name" value="BD-FAE-like_dom"/>
</dbReference>
<evidence type="ECO:0000256" key="1">
    <source>
        <dbReference type="ARBA" id="ARBA00022801"/>
    </source>
</evidence>
<accession>A0A0R1MAJ0</accession>
<dbReference type="InterPro" id="IPR050300">
    <property type="entry name" value="GDXG_lipolytic_enzyme"/>
</dbReference>
<dbReference type="Gene3D" id="3.40.50.1820">
    <property type="entry name" value="alpha/beta hydrolase"/>
    <property type="match status" value="1"/>
</dbReference>
<dbReference type="EMBL" id="AZEH01000034">
    <property type="protein sequence ID" value="KRL05168.1"/>
    <property type="molecule type" value="Genomic_DNA"/>
</dbReference>
<organism evidence="3 4">
    <name type="scientific">Liquorilactobacillus oeni DSM 19972</name>
    <dbReference type="NCBI Taxonomy" id="1423777"/>
    <lineage>
        <taxon>Bacteria</taxon>
        <taxon>Bacillati</taxon>
        <taxon>Bacillota</taxon>
        <taxon>Bacilli</taxon>
        <taxon>Lactobacillales</taxon>
        <taxon>Lactobacillaceae</taxon>
        <taxon>Liquorilactobacillus</taxon>
    </lineage>
</organism>
<dbReference type="GO" id="GO:0016787">
    <property type="term" value="F:hydrolase activity"/>
    <property type="evidence" value="ECO:0007669"/>
    <property type="project" value="UniProtKB-KW"/>
</dbReference>